<dbReference type="InterPro" id="IPR002318">
    <property type="entry name" value="Ala-tRNA-lgiase_IIc"/>
</dbReference>
<gene>
    <name evidence="13" type="primary">alaS</name>
    <name evidence="15" type="ORF">SAMN04324258_2981</name>
</gene>
<keyword evidence="8 13" id="KW-0694">RNA-binding</keyword>
<dbReference type="InterPro" id="IPR023033">
    <property type="entry name" value="Ala_tRNA_ligase_euk/bac"/>
</dbReference>
<evidence type="ECO:0000256" key="1">
    <source>
        <dbReference type="ARBA" id="ARBA00008226"/>
    </source>
</evidence>
<dbReference type="InterPro" id="IPR050058">
    <property type="entry name" value="Ala-tRNA_ligase"/>
</dbReference>
<dbReference type="OrthoDB" id="9803884at2"/>
<reference evidence="15 16" key="1">
    <citation type="submission" date="2017-02" db="EMBL/GenBank/DDBJ databases">
        <authorList>
            <person name="Peterson S.W."/>
        </authorList>
    </citation>
    <scope>NUCLEOTIDE SEQUENCE [LARGE SCALE GENOMIC DNA]</scope>
    <source>
        <strain evidence="15 16">DSM 21481</strain>
    </source>
</reference>
<evidence type="ECO:0000256" key="9">
    <source>
        <dbReference type="ARBA" id="ARBA00022917"/>
    </source>
</evidence>
<keyword evidence="10 13" id="KW-0030">Aminoacyl-tRNA synthetase</keyword>
<dbReference type="SUPFAM" id="SSF101353">
    <property type="entry name" value="Putative anticodon-binding domain of alanyl-tRNA synthetase (AlaRS)"/>
    <property type="match status" value="1"/>
</dbReference>
<keyword evidence="6 13" id="KW-0862">Zinc</keyword>
<dbReference type="GO" id="GO:0004813">
    <property type="term" value="F:alanine-tRNA ligase activity"/>
    <property type="evidence" value="ECO:0007669"/>
    <property type="project" value="UniProtKB-UniRule"/>
</dbReference>
<dbReference type="SUPFAM" id="SSF55186">
    <property type="entry name" value="ThrRS/AlaRS common domain"/>
    <property type="match status" value="1"/>
</dbReference>
<keyword evidence="7 13" id="KW-0067">ATP-binding</keyword>
<dbReference type="Gene3D" id="2.40.30.130">
    <property type="match status" value="1"/>
</dbReference>
<accession>A0A1T5L623</accession>
<dbReference type="InterPro" id="IPR012947">
    <property type="entry name" value="tRNA_SAD"/>
</dbReference>
<dbReference type="FunFam" id="3.30.54.20:FF:000001">
    <property type="entry name" value="Alanine--tRNA ligase"/>
    <property type="match status" value="1"/>
</dbReference>
<dbReference type="Pfam" id="PF02272">
    <property type="entry name" value="DHHA1"/>
    <property type="match status" value="1"/>
</dbReference>
<feature type="binding site" evidence="13">
    <location>
        <position position="583"/>
    </location>
    <ligand>
        <name>Zn(2+)</name>
        <dbReference type="ChEBI" id="CHEBI:29105"/>
    </ligand>
</feature>
<dbReference type="GO" id="GO:0008270">
    <property type="term" value="F:zinc ion binding"/>
    <property type="evidence" value="ECO:0007669"/>
    <property type="project" value="UniProtKB-UniRule"/>
</dbReference>
<evidence type="ECO:0000256" key="4">
    <source>
        <dbReference type="ARBA" id="ARBA00022723"/>
    </source>
</evidence>
<dbReference type="InterPro" id="IPR018165">
    <property type="entry name" value="Ala-tRNA-synth_IIc_core"/>
</dbReference>
<evidence type="ECO:0000259" key="14">
    <source>
        <dbReference type="PROSITE" id="PS50860"/>
    </source>
</evidence>
<dbReference type="GO" id="GO:0006419">
    <property type="term" value="P:alanyl-tRNA aminoacylation"/>
    <property type="evidence" value="ECO:0007669"/>
    <property type="project" value="UniProtKB-UniRule"/>
</dbReference>
<dbReference type="CDD" id="cd00673">
    <property type="entry name" value="AlaRS_core"/>
    <property type="match status" value="1"/>
</dbReference>
<dbReference type="GO" id="GO:0005524">
    <property type="term" value="F:ATP binding"/>
    <property type="evidence" value="ECO:0007669"/>
    <property type="project" value="UniProtKB-UniRule"/>
</dbReference>
<keyword evidence="16" id="KW-1185">Reference proteome</keyword>
<dbReference type="PROSITE" id="PS50860">
    <property type="entry name" value="AA_TRNA_LIGASE_II_ALA"/>
    <property type="match status" value="1"/>
</dbReference>
<comment type="catalytic activity">
    <reaction evidence="12 13">
        <text>tRNA(Ala) + L-alanine + ATP = L-alanyl-tRNA(Ala) + AMP + diphosphate</text>
        <dbReference type="Rhea" id="RHEA:12540"/>
        <dbReference type="Rhea" id="RHEA-COMP:9657"/>
        <dbReference type="Rhea" id="RHEA-COMP:9923"/>
        <dbReference type="ChEBI" id="CHEBI:30616"/>
        <dbReference type="ChEBI" id="CHEBI:33019"/>
        <dbReference type="ChEBI" id="CHEBI:57972"/>
        <dbReference type="ChEBI" id="CHEBI:78442"/>
        <dbReference type="ChEBI" id="CHEBI:78497"/>
        <dbReference type="ChEBI" id="CHEBI:456215"/>
        <dbReference type="EC" id="6.1.1.7"/>
    </reaction>
</comment>
<comment type="domain">
    <text evidence="13">Consists of three domains; the N-terminal catalytic domain, the editing domain and the C-terminal C-Ala domain. The editing domain removes incorrectly charged amino acids, while the C-Ala domain, along with tRNA(Ala), serves as a bridge to cooperatively bring together the editing and aminoacylation centers thus stimulating deacylation of misacylated tRNAs.</text>
</comment>
<dbReference type="FunFam" id="3.10.310.40:FF:000001">
    <property type="entry name" value="Alanine--tRNA ligase"/>
    <property type="match status" value="1"/>
</dbReference>
<dbReference type="FunFam" id="3.30.980.10:FF:000004">
    <property type="entry name" value="Alanine--tRNA ligase, cytoplasmic"/>
    <property type="match status" value="1"/>
</dbReference>
<proteinExistence type="inferred from homology"/>
<dbReference type="SUPFAM" id="SSF50447">
    <property type="entry name" value="Translation proteins"/>
    <property type="match status" value="1"/>
</dbReference>
<evidence type="ECO:0000256" key="3">
    <source>
        <dbReference type="ARBA" id="ARBA00022598"/>
    </source>
</evidence>
<dbReference type="GO" id="GO:0005829">
    <property type="term" value="C:cytosol"/>
    <property type="evidence" value="ECO:0007669"/>
    <property type="project" value="TreeGrafter"/>
</dbReference>
<dbReference type="Gene3D" id="3.30.930.10">
    <property type="entry name" value="Bira Bifunctional Protein, Domain 2"/>
    <property type="match status" value="1"/>
</dbReference>
<dbReference type="STRING" id="526729.SAMN04324258_2981"/>
<dbReference type="RefSeq" id="WP_079575253.1">
    <property type="nucleotide sequence ID" value="NZ_FUZQ01000005.1"/>
</dbReference>
<feature type="binding site" evidence="13">
    <location>
        <position position="587"/>
    </location>
    <ligand>
        <name>Zn(2+)</name>
        <dbReference type="ChEBI" id="CHEBI:29105"/>
    </ligand>
</feature>
<evidence type="ECO:0000256" key="7">
    <source>
        <dbReference type="ARBA" id="ARBA00022840"/>
    </source>
</evidence>
<protein>
    <recommendedName>
        <fullName evidence="13">Alanine--tRNA ligase</fullName>
        <ecNumber evidence="13">6.1.1.7</ecNumber>
    </recommendedName>
    <alternativeName>
        <fullName evidence="13">Alanyl-tRNA synthetase</fullName>
        <shortName evidence="13">AlaRS</shortName>
    </alternativeName>
</protein>
<name>A0A1T5L623_9MICO</name>
<comment type="subcellular location">
    <subcellularLocation>
        <location evidence="13">Cytoplasm</location>
    </subcellularLocation>
</comment>
<dbReference type="PANTHER" id="PTHR11777:SF9">
    <property type="entry name" value="ALANINE--TRNA LIGASE, CYTOPLASMIC"/>
    <property type="match status" value="1"/>
</dbReference>
<dbReference type="PRINTS" id="PR00980">
    <property type="entry name" value="TRNASYNTHALA"/>
</dbReference>
<comment type="similarity">
    <text evidence="1 13">Belongs to the class-II aminoacyl-tRNA synthetase family.</text>
</comment>
<dbReference type="Gene3D" id="3.30.54.20">
    <property type="match status" value="1"/>
</dbReference>
<dbReference type="EC" id="6.1.1.7" evidence="13"/>
<evidence type="ECO:0000256" key="10">
    <source>
        <dbReference type="ARBA" id="ARBA00023146"/>
    </source>
</evidence>
<evidence type="ECO:0000256" key="5">
    <source>
        <dbReference type="ARBA" id="ARBA00022741"/>
    </source>
</evidence>
<dbReference type="InterPro" id="IPR018162">
    <property type="entry name" value="Ala-tRNA-ligase_IIc_anticod-bd"/>
</dbReference>
<dbReference type="InterPro" id="IPR045864">
    <property type="entry name" value="aa-tRNA-synth_II/BPL/LPL"/>
</dbReference>
<dbReference type="InterPro" id="IPR018164">
    <property type="entry name" value="Ala-tRNA-synth_IIc_N"/>
</dbReference>
<dbReference type="NCBIfam" id="TIGR00344">
    <property type="entry name" value="alaS"/>
    <property type="match status" value="1"/>
</dbReference>
<dbReference type="InterPro" id="IPR003156">
    <property type="entry name" value="DHHA1_dom"/>
</dbReference>
<keyword evidence="5 13" id="KW-0547">Nucleotide-binding</keyword>
<dbReference type="GO" id="GO:0002161">
    <property type="term" value="F:aminoacyl-tRNA deacylase activity"/>
    <property type="evidence" value="ECO:0007669"/>
    <property type="project" value="TreeGrafter"/>
</dbReference>
<dbReference type="AlphaFoldDB" id="A0A1T5L623"/>
<evidence type="ECO:0000256" key="11">
    <source>
        <dbReference type="ARBA" id="ARBA00024779"/>
    </source>
</evidence>
<comment type="cofactor">
    <cofactor evidence="13">
        <name>Zn(2+)</name>
        <dbReference type="ChEBI" id="CHEBI:29105"/>
    </cofactor>
    <text evidence="13">Binds 1 zinc ion per subunit.</text>
</comment>
<dbReference type="HAMAP" id="MF_00036_B">
    <property type="entry name" value="Ala_tRNA_synth_B"/>
    <property type="match status" value="1"/>
</dbReference>
<evidence type="ECO:0000256" key="13">
    <source>
        <dbReference type="HAMAP-Rule" id="MF_00036"/>
    </source>
</evidence>
<evidence type="ECO:0000313" key="16">
    <source>
        <dbReference type="Proteomes" id="UP000189777"/>
    </source>
</evidence>
<dbReference type="SUPFAM" id="SSF55681">
    <property type="entry name" value="Class II aaRS and biotin synthetases"/>
    <property type="match status" value="1"/>
</dbReference>
<keyword evidence="9 13" id="KW-0648">Protein biosynthesis</keyword>
<dbReference type="Proteomes" id="UP000189777">
    <property type="component" value="Unassembled WGS sequence"/>
</dbReference>
<organism evidence="15 16">
    <name type="scientific">Krasilnikoviella flava</name>
    <dbReference type="NCBI Taxonomy" id="526729"/>
    <lineage>
        <taxon>Bacteria</taxon>
        <taxon>Bacillati</taxon>
        <taxon>Actinomycetota</taxon>
        <taxon>Actinomycetes</taxon>
        <taxon>Micrococcales</taxon>
        <taxon>Promicromonosporaceae</taxon>
        <taxon>Krasilnikoviella</taxon>
    </lineage>
</organism>
<evidence type="ECO:0000256" key="12">
    <source>
        <dbReference type="ARBA" id="ARBA00048300"/>
    </source>
</evidence>
<feature type="binding site" evidence="13">
    <location>
        <position position="690"/>
    </location>
    <ligand>
        <name>Zn(2+)</name>
        <dbReference type="ChEBI" id="CHEBI:29105"/>
    </ligand>
</feature>
<keyword evidence="4 13" id="KW-0479">Metal-binding</keyword>
<dbReference type="SMART" id="SM00863">
    <property type="entry name" value="tRNA_SAD"/>
    <property type="match status" value="1"/>
</dbReference>
<dbReference type="Gene3D" id="3.30.980.10">
    <property type="entry name" value="Threonyl-trna Synthetase, Chain A, domain 2"/>
    <property type="match status" value="1"/>
</dbReference>
<evidence type="ECO:0000313" key="15">
    <source>
        <dbReference type="EMBL" id="SKC71411.1"/>
    </source>
</evidence>
<feature type="binding site" evidence="13">
    <location>
        <position position="686"/>
    </location>
    <ligand>
        <name>Zn(2+)</name>
        <dbReference type="ChEBI" id="CHEBI:29105"/>
    </ligand>
</feature>
<evidence type="ECO:0000256" key="6">
    <source>
        <dbReference type="ARBA" id="ARBA00022833"/>
    </source>
</evidence>
<evidence type="ECO:0000256" key="2">
    <source>
        <dbReference type="ARBA" id="ARBA00022555"/>
    </source>
</evidence>
<comment type="function">
    <text evidence="11 13">Catalyzes the attachment of alanine to tRNA(Ala) in a two-step reaction: alanine is first activated by ATP to form Ala-AMP and then transferred to the acceptor end of tRNA(Ala). Also edits incorrectly charged Ser-tRNA(Ala) and Gly-tRNA(Ala) via its editing domain.</text>
</comment>
<feature type="domain" description="Alanyl-transfer RNA synthetases family profile" evidence="14">
    <location>
        <begin position="1"/>
        <end position="729"/>
    </location>
</feature>
<keyword evidence="2 13" id="KW-0820">tRNA-binding</keyword>
<dbReference type="Pfam" id="PF07973">
    <property type="entry name" value="tRNA_SAD"/>
    <property type="match status" value="1"/>
</dbReference>
<dbReference type="InterPro" id="IPR018163">
    <property type="entry name" value="Thr/Ala-tRNA-synth_IIc_edit"/>
</dbReference>
<dbReference type="GO" id="GO:0000049">
    <property type="term" value="F:tRNA binding"/>
    <property type="evidence" value="ECO:0007669"/>
    <property type="project" value="UniProtKB-KW"/>
</dbReference>
<dbReference type="PANTHER" id="PTHR11777">
    <property type="entry name" value="ALANYL-TRNA SYNTHETASE"/>
    <property type="match status" value="1"/>
</dbReference>
<dbReference type="InterPro" id="IPR009000">
    <property type="entry name" value="Transl_B-barrel_sf"/>
</dbReference>
<keyword evidence="13" id="KW-0963">Cytoplasm</keyword>
<evidence type="ECO:0000256" key="8">
    <source>
        <dbReference type="ARBA" id="ARBA00022884"/>
    </source>
</evidence>
<dbReference type="Gene3D" id="3.10.310.40">
    <property type="match status" value="1"/>
</dbReference>
<keyword evidence="3 13" id="KW-0436">Ligase</keyword>
<dbReference type="Pfam" id="PF01411">
    <property type="entry name" value="tRNA-synt_2c"/>
    <property type="match status" value="1"/>
</dbReference>
<sequence>MRTAEIRKRWLDYFASKDHAIVPSAPLVSPDPSILFTIAGMVPFIPYILGTEPAPWPRVASVQKCIRTNDIENVGRTTRHGTFFQMNGNFSFGDYFKREAIDFAWELLTGGQESGGYGLDGDRLWVTIWEQDAEAYEALTKGVGLDPKHVVRLPREENFWDTGQPGPAGPCAEWHYDRGPAYGPDAVGGTVDPGGDRYLEIWNLVFDEFVRGEGQGKNYPLLGELEHKSIDTGAGLERIAYLLQGKENLYEIDEVFPVITRVEEMTGKRYGADPEDDVRMRVVADHVRSSLMVIGDGVRPSNEGRGYVLRRLIRRAVRAMRLLGVDTVAMPSLLPVSKDAMQASYPELEAGFGRISDVAYAEEDAFRRTLAQGTTILDTAVGRAKTRASQGSDGSTPLLGGAEAFQLHDTYGFPIDLTLEMAAEQGVQVDEKAFRDLMAEQKQRARADALAKKTGHADLRSYESLSKELTTPVEFLGYTDVEAAVSVAGLLVDGVPAPAATAPADVEVVLDRTPFYAEAGGQLADQGTIVLDGGATIEVDDVQRPVKGLSVHRGRLVEGTVALGDPGTATIDVARRVAISRAHSATHMIHKALHEMVGPDRTQAGSENAPSRVRFDFRSPSPVPSDALGEIEERVNSRLTENLEVMDATMPIERARELGAMALFGEKYGDTVRVVSIGGDWSRELCGGTHVKATGEVGRVALLGEASIGSGVRRVDALVGDGAYGFQAKEHALVGQLTGLLGARPDELTDRVGSLLTRLKETEKELAGLRQGQLLAAAGTLAAQAPRVDDVRVVTHDAGEVASADDLRALALDVRGRLGDAEPALVAVGGVAGGRPLVVVATNAGARDAGLRAGDFVKAAAKTLGGGGGGKPDLAQGGGSDATALPGALAGVSDGVRTARAGA</sequence>
<dbReference type="EMBL" id="FUZQ01000005">
    <property type="protein sequence ID" value="SKC71411.1"/>
    <property type="molecule type" value="Genomic_DNA"/>
</dbReference>